<evidence type="ECO:0000313" key="5">
    <source>
        <dbReference type="Proteomes" id="UP001352263"/>
    </source>
</evidence>
<dbReference type="Proteomes" id="UP001352263">
    <property type="component" value="Unassembled WGS sequence"/>
</dbReference>
<feature type="domain" description="Multidrug resistance protein MdtA-like barrel-sandwich hybrid" evidence="2">
    <location>
        <begin position="79"/>
        <end position="219"/>
    </location>
</feature>
<dbReference type="Gene3D" id="2.40.50.100">
    <property type="match status" value="1"/>
</dbReference>
<comment type="caution">
    <text evidence="4">The sequence shown here is derived from an EMBL/GenBank/DDBJ whole genome shotgun (WGS) entry which is preliminary data.</text>
</comment>
<dbReference type="InterPro" id="IPR006143">
    <property type="entry name" value="RND_pump_MFP"/>
</dbReference>
<reference evidence="4 5" key="1">
    <citation type="submission" date="2023-10" db="EMBL/GenBank/DDBJ databases">
        <title>Noviherbaspirillum sp. CPCC 100848 genome assembly.</title>
        <authorList>
            <person name="Li X.Y."/>
            <person name="Fang X.M."/>
        </authorList>
    </citation>
    <scope>NUCLEOTIDE SEQUENCE [LARGE SCALE GENOMIC DNA]</scope>
    <source>
        <strain evidence="4 5">CPCC 100848</strain>
    </source>
</reference>
<feature type="domain" description="CusB-like beta-barrel" evidence="3">
    <location>
        <begin position="228"/>
        <end position="297"/>
    </location>
</feature>
<dbReference type="EMBL" id="JAWIIV010000041">
    <property type="protein sequence ID" value="MEC4723012.1"/>
    <property type="molecule type" value="Genomic_DNA"/>
</dbReference>
<dbReference type="RefSeq" id="WP_326509637.1">
    <property type="nucleotide sequence ID" value="NZ_JAWIIV010000041.1"/>
</dbReference>
<accession>A0ABU6JIK2</accession>
<organism evidence="4 5">
    <name type="scientific">Noviherbaspirillum album</name>
    <dbReference type="NCBI Taxonomy" id="3080276"/>
    <lineage>
        <taxon>Bacteria</taxon>
        <taxon>Pseudomonadati</taxon>
        <taxon>Pseudomonadota</taxon>
        <taxon>Betaproteobacteria</taxon>
        <taxon>Burkholderiales</taxon>
        <taxon>Oxalobacteraceae</taxon>
        <taxon>Noviherbaspirillum</taxon>
    </lineage>
</organism>
<evidence type="ECO:0000259" key="3">
    <source>
        <dbReference type="Pfam" id="PF25954"/>
    </source>
</evidence>
<evidence type="ECO:0000313" key="4">
    <source>
        <dbReference type="EMBL" id="MEC4723012.1"/>
    </source>
</evidence>
<dbReference type="Pfam" id="PF25954">
    <property type="entry name" value="Beta-barrel_RND_2"/>
    <property type="match status" value="1"/>
</dbReference>
<dbReference type="InterPro" id="IPR058792">
    <property type="entry name" value="Beta-barrel_RND_2"/>
</dbReference>
<proteinExistence type="inferred from homology"/>
<comment type="similarity">
    <text evidence="1">Belongs to the membrane fusion protein (MFP) (TC 8.A.1) family.</text>
</comment>
<dbReference type="PANTHER" id="PTHR30469">
    <property type="entry name" value="MULTIDRUG RESISTANCE PROTEIN MDTA"/>
    <property type="match status" value="1"/>
</dbReference>
<keyword evidence="5" id="KW-1185">Reference proteome</keyword>
<dbReference type="Gene3D" id="1.10.287.470">
    <property type="entry name" value="Helix hairpin bin"/>
    <property type="match status" value="1"/>
</dbReference>
<dbReference type="InterPro" id="IPR058625">
    <property type="entry name" value="MdtA-like_BSH"/>
</dbReference>
<evidence type="ECO:0000259" key="2">
    <source>
        <dbReference type="Pfam" id="PF25917"/>
    </source>
</evidence>
<sequence>MLKRRSFWIILAICLLVLLVGGIAAGMLKKPAANTNKAPQAASAAAPAVMEFLPSDVMRVQVGELRRLMPLSGSLRALNQVSVKARVPGDVREVLVREGEAVKPGQVLVRMDASDYQARVGQAQGALAAARGQLDIAAKARDNNRALLDKGFISRNAFDNAASQYDIARANVESARGALDVAQKALADTVIKSPMGGLVSMRSVQPGEKVSADNRLLDVVDLGQMEMEAAVPASEIGSVALGQEVEVRVEGLSKPFPGKVARINPATQSGSRSILVYVQIPNDDNALRVGMFGEAQLVLVRKSGVLTVPRTAIQRDGGQPYVYAIEGGKLTRRTVTLGDDGRSGDSGGVEAFEIAAGLDAGMQIVRTNLGVLRTGTAVKLVGSGNQAAPHAAPAAAAAAAAASASASATTQ</sequence>
<dbReference type="Pfam" id="PF25917">
    <property type="entry name" value="BSH_RND"/>
    <property type="match status" value="1"/>
</dbReference>
<evidence type="ECO:0000256" key="1">
    <source>
        <dbReference type="ARBA" id="ARBA00009477"/>
    </source>
</evidence>
<dbReference type="SUPFAM" id="SSF111369">
    <property type="entry name" value="HlyD-like secretion proteins"/>
    <property type="match status" value="1"/>
</dbReference>
<gene>
    <name evidence="4" type="ORF">RY831_28020</name>
</gene>
<dbReference type="NCBIfam" id="TIGR01730">
    <property type="entry name" value="RND_mfp"/>
    <property type="match status" value="1"/>
</dbReference>
<name>A0ABU6JIK2_9BURK</name>
<dbReference type="Gene3D" id="2.40.30.170">
    <property type="match status" value="1"/>
</dbReference>
<protein>
    <submittedName>
        <fullName evidence="4">Efflux RND transporter periplasmic adaptor subunit</fullName>
    </submittedName>
</protein>
<dbReference type="Gene3D" id="2.40.420.20">
    <property type="match status" value="1"/>
</dbReference>
<dbReference type="PANTHER" id="PTHR30469:SF15">
    <property type="entry name" value="HLYD FAMILY OF SECRETION PROTEINS"/>
    <property type="match status" value="1"/>
</dbReference>